<evidence type="ECO:0000259" key="1">
    <source>
        <dbReference type="Pfam" id="PF00561"/>
    </source>
</evidence>
<protein>
    <submittedName>
        <fullName evidence="2">Hydrolase YtaP</fullName>
    </submittedName>
</protein>
<dbReference type="InterPro" id="IPR000073">
    <property type="entry name" value="AB_hydrolase_1"/>
</dbReference>
<reference evidence="2" key="1">
    <citation type="journal article" date="2014" name="Int. J. Syst. Evol. Microbiol.">
        <title>Complete genome sequence of Corynebacterium casei LMG S-19264T (=DSM 44701T), isolated from a smear-ripened cheese.</title>
        <authorList>
            <consortium name="US DOE Joint Genome Institute (JGI-PGF)"/>
            <person name="Walter F."/>
            <person name="Albersmeier A."/>
            <person name="Kalinowski J."/>
            <person name="Ruckert C."/>
        </authorList>
    </citation>
    <scope>NUCLEOTIDE SEQUENCE</scope>
    <source>
        <strain evidence="2">CGMCC 1.12426</strain>
    </source>
</reference>
<dbReference type="SUPFAM" id="SSF53474">
    <property type="entry name" value="alpha/beta-Hydrolases"/>
    <property type="match status" value="1"/>
</dbReference>
<dbReference type="Pfam" id="PF00561">
    <property type="entry name" value="Abhydrolase_1"/>
    <property type="match status" value="1"/>
</dbReference>
<dbReference type="InterPro" id="IPR029058">
    <property type="entry name" value="AB_hydrolase_fold"/>
</dbReference>
<feature type="domain" description="AB hydrolase-1" evidence="1">
    <location>
        <begin position="96"/>
        <end position="188"/>
    </location>
</feature>
<reference evidence="2" key="2">
    <citation type="submission" date="2020-09" db="EMBL/GenBank/DDBJ databases">
        <authorList>
            <person name="Sun Q."/>
            <person name="Zhou Y."/>
        </authorList>
    </citation>
    <scope>NUCLEOTIDE SEQUENCE</scope>
    <source>
        <strain evidence="2">CGMCC 1.12426</strain>
    </source>
</reference>
<dbReference type="RefSeq" id="WP_150494988.1">
    <property type="nucleotide sequence ID" value="NZ_BMFA01000002.1"/>
</dbReference>
<keyword evidence="2" id="KW-0378">Hydrolase</keyword>
<evidence type="ECO:0000313" key="3">
    <source>
        <dbReference type="Proteomes" id="UP000605148"/>
    </source>
</evidence>
<dbReference type="EMBL" id="BMFA01000002">
    <property type="protein sequence ID" value="GGB39495.1"/>
    <property type="molecule type" value="Genomic_DNA"/>
</dbReference>
<proteinExistence type="predicted"/>
<dbReference type="GO" id="GO:0016787">
    <property type="term" value="F:hydrolase activity"/>
    <property type="evidence" value="ECO:0007669"/>
    <property type="project" value="UniProtKB-KW"/>
</dbReference>
<name>A0A916WYD1_9HYPH</name>
<keyword evidence="3" id="KW-1185">Reference proteome</keyword>
<comment type="caution">
    <text evidence="2">The sequence shown here is derived from an EMBL/GenBank/DDBJ whole genome shotgun (WGS) entry which is preliminary data.</text>
</comment>
<evidence type="ECO:0000313" key="2">
    <source>
        <dbReference type="EMBL" id="GGB39495.1"/>
    </source>
</evidence>
<organism evidence="2 3">
    <name type="scientific">Roseibium aquae</name>
    <dbReference type="NCBI Taxonomy" id="1323746"/>
    <lineage>
        <taxon>Bacteria</taxon>
        <taxon>Pseudomonadati</taxon>
        <taxon>Pseudomonadota</taxon>
        <taxon>Alphaproteobacteria</taxon>
        <taxon>Hyphomicrobiales</taxon>
        <taxon>Stappiaceae</taxon>
        <taxon>Roseibium</taxon>
    </lineage>
</organism>
<dbReference type="Proteomes" id="UP000605148">
    <property type="component" value="Unassembled WGS sequence"/>
</dbReference>
<dbReference type="AlphaFoldDB" id="A0A916WYD1"/>
<gene>
    <name evidence="2" type="primary">ytaP</name>
    <name evidence="2" type="ORF">GCM10011316_09370</name>
</gene>
<dbReference type="OrthoDB" id="3647650at2"/>
<accession>A0A916WYD1</accession>
<dbReference type="Gene3D" id="3.40.50.1820">
    <property type="entry name" value="alpha/beta hydrolase"/>
    <property type="match status" value="1"/>
</dbReference>
<sequence>MRPLTPEGLTKLLGVPQRAAASFTVETDRAEDGVRIRDLRLGPLGIPALCLSPEGAEHTPNAILYGHAHGNRYDIGRLEAVAGRPALRDPPLAIEFVRLGATVICPDLAGFGGRQKEGTESALAKAALWRGGSLMGQMASDLLLALEVLQCLARPRHTTSIGISMGGTLAYLTAALSDRIAACAHLCVFSDIAPLIKAGGHDLHGMYMTIPGLLPGHDMSDIAAIAAPRPQFVFTGGQDPLTPDDAYLPAVRRLEHAYSSSPDTLTALRDASAGHHETPESRQALMDWYRRVSSQ</sequence>